<dbReference type="EMBL" id="BGPR01007403">
    <property type="protein sequence ID" value="GBN26581.1"/>
    <property type="molecule type" value="Genomic_DNA"/>
</dbReference>
<dbReference type="Proteomes" id="UP000499080">
    <property type="component" value="Unassembled WGS sequence"/>
</dbReference>
<proteinExistence type="predicted"/>
<dbReference type="AlphaFoldDB" id="A0A4Y2MHF7"/>
<protein>
    <submittedName>
        <fullName evidence="1">Uncharacterized protein</fullName>
    </submittedName>
</protein>
<reference evidence="1 2" key="1">
    <citation type="journal article" date="2019" name="Sci. Rep.">
        <title>Orb-weaving spider Araneus ventricosus genome elucidates the spidroin gene catalogue.</title>
        <authorList>
            <person name="Kono N."/>
            <person name="Nakamura H."/>
            <person name="Ohtoshi R."/>
            <person name="Moran D.A.P."/>
            <person name="Shinohara A."/>
            <person name="Yoshida Y."/>
            <person name="Fujiwara M."/>
            <person name="Mori M."/>
            <person name="Tomita M."/>
            <person name="Arakawa K."/>
        </authorList>
    </citation>
    <scope>NUCLEOTIDE SEQUENCE [LARGE SCALE GENOMIC DNA]</scope>
</reference>
<keyword evidence="2" id="KW-1185">Reference proteome</keyword>
<name>A0A4Y2MHF7_ARAVE</name>
<gene>
    <name evidence="1" type="ORF">AVEN_189027_1</name>
</gene>
<sequence length="108" mass="12732">MSSFLSKCLDESGHLTHDYSYEIHTTRPYYKRILSGIISLQESRTLIMSSFLSKCLDESGHLTHDYSYEIYTTRPYYKRILSGIIVWDLGVSTTRTETQRFEYVVRMN</sequence>
<evidence type="ECO:0000313" key="2">
    <source>
        <dbReference type="Proteomes" id="UP000499080"/>
    </source>
</evidence>
<comment type="caution">
    <text evidence="1">The sequence shown here is derived from an EMBL/GenBank/DDBJ whole genome shotgun (WGS) entry which is preliminary data.</text>
</comment>
<organism evidence="1 2">
    <name type="scientific">Araneus ventricosus</name>
    <name type="common">Orbweaver spider</name>
    <name type="synonym">Epeira ventricosa</name>
    <dbReference type="NCBI Taxonomy" id="182803"/>
    <lineage>
        <taxon>Eukaryota</taxon>
        <taxon>Metazoa</taxon>
        <taxon>Ecdysozoa</taxon>
        <taxon>Arthropoda</taxon>
        <taxon>Chelicerata</taxon>
        <taxon>Arachnida</taxon>
        <taxon>Araneae</taxon>
        <taxon>Araneomorphae</taxon>
        <taxon>Entelegynae</taxon>
        <taxon>Araneoidea</taxon>
        <taxon>Araneidae</taxon>
        <taxon>Araneus</taxon>
    </lineage>
</organism>
<evidence type="ECO:0000313" key="1">
    <source>
        <dbReference type="EMBL" id="GBN26581.1"/>
    </source>
</evidence>
<accession>A0A4Y2MHF7</accession>